<protein>
    <submittedName>
        <fullName evidence="3">CsbD family protein</fullName>
    </submittedName>
</protein>
<keyword evidence="4" id="KW-1185">Reference proteome</keyword>
<dbReference type="PANTHER" id="PTHR34977:SF1">
    <property type="entry name" value="UPF0337 PROTEIN YJBJ"/>
    <property type="match status" value="1"/>
</dbReference>
<evidence type="ECO:0000259" key="2">
    <source>
        <dbReference type="Pfam" id="PF05532"/>
    </source>
</evidence>
<reference evidence="3" key="1">
    <citation type="journal article" date="2014" name="Int. J. Syst. Evol. Microbiol.">
        <title>Complete genome sequence of Corynebacterium casei LMG S-19264T (=DSM 44701T), isolated from a smear-ripened cheese.</title>
        <authorList>
            <consortium name="US DOE Joint Genome Institute (JGI-PGF)"/>
            <person name="Walter F."/>
            <person name="Albersmeier A."/>
            <person name="Kalinowski J."/>
            <person name="Ruckert C."/>
        </authorList>
    </citation>
    <scope>NUCLEOTIDE SEQUENCE</scope>
    <source>
        <strain evidence="3">CGMCC 1.12195</strain>
    </source>
</reference>
<evidence type="ECO:0000313" key="3">
    <source>
        <dbReference type="EMBL" id="GGG90136.1"/>
    </source>
</evidence>
<evidence type="ECO:0000256" key="1">
    <source>
        <dbReference type="ARBA" id="ARBA00009129"/>
    </source>
</evidence>
<dbReference type="PIRSF" id="PIRSF039008">
    <property type="entry name" value="YjbJ"/>
    <property type="match status" value="1"/>
</dbReference>
<dbReference type="InterPro" id="IPR026042">
    <property type="entry name" value="YjbJ"/>
</dbReference>
<accession>A0A917MDC7</accession>
<gene>
    <name evidence="3" type="ORF">GCM10007415_25680</name>
</gene>
<proteinExistence type="inferred from homology"/>
<feature type="domain" description="CsbD-like" evidence="2">
    <location>
        <begin position="5"/>
        <end position="54"/>
    </location>
</feature>
<dbReference type="Pfam" id="PF05532">
    <property type="entry name" value="CsbD"/>
    <property type="match status" value="1"/>
</dbReference>
<dbReference type="InterPro" id="IPR036629">
    <property type="entry name" value="YjbJ_sf"/>
</dbReference>
<evidence type="ECO:0000313" key="4">
    <source>
        <dbReference type="Proteomes" id="UP000660862"/>
    </source>
</evidence>
<dbReference type="RefSeq" id="WP_188506750.1">
    <property type="nucleotide sequence ID" value="NZ_BMER01000002.1"/>
</dbReference>
<dbReference type="PANTHER" id="PTHR34977">
    <property type="entry name" value="UPF0337 PROTEIN YJBJ"/>
    <property type="match status" value="1"/>
</dbReference>
<sequence>MDNLKLKGTWNELKGKVKQKWGDLTDDDLTYVEGKEDELIGKLQKKTGQTREEIVSYLNSL</sequence>
<dbReference type="Gene3D" id="1.10.1470.10">
    <property type="entry name" value="YjbJ"/>
    <property type="match status" value="1"/>
</dbReference>
<dbReference type="SUPFAM" id="SSF69047">
    <property type="entry name" value="Hypothetical protein YjbJ"/>
    <property type="match status" value="1"/>
</dbReference>
<organism evidence="3 4">
    <name type="scientific">Parapedobacter pyrenivorans</name>
    <dbReference type="NCBI Taxonomy" id="1305674"/>
    <lineage>
        <taxon>Bacteria</taxon>
        <taxon>Pseudomonadati</taxon>
        <taxon>Bacteroidota</taxon>
        <taxon>Sphingobacteriia</taxon>
        <taxon>Sphingobacteriales</taxon>
        <taxon>Sphingobacteriaceae</taxon>
        <taxon>Parapedobacter</taxon>
    </lineage>
</organism>
<dbReference type="EMBL" id="BMER01000002">
    <property type="protein sequence ID" value="GGG90136.1"/>
    <property type="molecule type" value="Genomic_DNA"/>
</dbReference>
<dbReference type="InterPro" id="IPR008462">
    <property type="entry name" value="CsbD"/>
</dbReference>
<comment type="caution">
    <text evidence="3">The sequence shown here is derived from an EMBL/GenBank/DDBJ whole genome shotgun (WGS) entry which is preliminary data.</text>
</comment>
<name>A0A917MDC7_9SPHI</name>
<dbReference type="AlphaFoldDB" id="A0A917MDC7"/>
<comment type="similarity">
    <text evidence="1">Belongs to the UPF0337 (CsbD) family.</text>
</comment>
<dbReference type="Proteomes" id="UP000660862">
    <property type="component" value="Unassembled WGS sequence"/>
</dbReference>
<reference evidence="3" key="2">
    <citation type="submission" date="2020-09" db="EMBL/GenBank/DDBJ databases">
        <authorList>
            <person name="Sun Q."/>
            <person name="Zhou Y."/>
        </authorList>
    </citation>
    <scope>NUCLEOTIDE SEQUENCE</scope>
    <source>
        <strain evidence="3">CGMCC 1.12195</strain>
    </source>
</reference>
<dbReference type="InterPro" id="IPR050423">
    <property type="entry name" value="UPF0337_stress_rsp"/>
</dbReference>